<evidence type="ECO:0000313" key="5">
    <source>
        <dbReference type="Proteomes" id="UP001600064"/>
    </source>
</evidence>
<reference evidence="4 5" key="1">
    <citation type="journal article" date="2024" name="Commun. Biol.">
        <title>Comparative genomic analysis of thermophilic fungi reveals convergent evolutionary adaptations and gene losses.</title>
        <authorList>
            <person name="Steindorff A.S."/>
            <person name="Aguilar-Pontes M.V."/>
            <person name="Robinson A.J."/>
            <person name="Andreopoulos B."/>
            <person name="LaButti K."/>
            <person name="Kuo A."/>
            <person name="Mondo S."/>
            <person name="Riley R."/>
            <person name="Otillar R."/>
            <person name="Haridas S."/>
            <person name="Lipzen A."/>
            <person name="Grimwood J."/>
            <person name="Schmutz J."/>
            <person name="Clum A."/>
            <person name="Reid I.D."/>
            <person name="Moisan M.C."/>
            <person name="Butler G."/>
            <person name="Nguyen T.T.M."/>
            <person name="Dewar K."/>
            <person name="Conant G."/>
            <person name="Drula E."/>
            <person name="Henrissat B."/>
            <person name="Hansel C."/>
            <person name="Singer S."/>
            <person name="Hutchinson M.I."/>
            <person name="de Vries R.P."/>
            <person name="Natvig D.O."/>
            <person name="Powell A.J."/>
            <person name="Tsang A."/>
            <person name="Grigoriev I.V."/>
        </authorList>
    </citation>
    <scope>NUCLEOTIDE SEQUENCE [LARGE SCALE GENOMIC DNA]</scope>
    <source>
        <strain evidence="4 5">ATCC 22073</strain>
    </source>
</reference>
<dbReference type="RefSeq" id="XP_070868849.1">
    <property type="nucleotide sequence ID" value="XM_071008565.1"/>
</dbReference>
<accession>A0ABR4DIC6</accession>
<feature type="transmembrane region" description="Helical" evidence="2">
    <location>
        <begin position="165"/>
        <end position="184"/>
    </location>
</feature>
<evidence type="ECO:0000256" key="1">
    <source>
        <dbReference type="SAM" id="MobiDB-lite"/>
    </source>
</evidence>
<feature type="chain" id="PRO_5046893570" description="Mid2 domain-containing protein" evidence="3">
    <location>
        <begin position="19"/>
        <end position="214"/>
    </location>
</feature>
<feature type="compositionally biased region" description="Polar residues" evidence="1">
    <location>
        <begin position="143"/>
        <end position="156"/>
    </location>
</feature>
<dbReference type="GeneID" id="98123209"/>
<evidence type="ECO:0000256" key="3">
    <source>
        <dbReference type="SAM" id="SignalP"/>
    </source>
</evidence>
<protein>
    <recommendedName>
        <fullName evidence="6">Mid2 domain-containing protein</fullName>
    </recommendedName>
</protein>
<name>A0ABR4DIC6_9PEZI</name>
<keyword evidence="2" id="KW-0812">Transmembrane</keyword>
<comment type="caution">
    <text evidence="4">The sequence shown here is derived from an EMBL/GenBank/DDBJ whole genome shotgun (WGS) entry which is preliminary data.</text>
</comment>
<keyword evidence="2" id="KW-0472">Membrane</keyword>
<organism evidence="4 5">
    <name type="scientific">Remersonia thermophila</name>
    <dbReference type="NCBI Taxonomy" id="72144"/>
    <lineage>
        <taxon>Eukaryota</taxon>
        <taxon>Fungi</taxon>
        <taxon>Dikarya</taxon>
        <taxon>Ascomycota</taxon>
        <taxon>Pezizomycotina</taxon>
        <taxon>Sordariomycetes</taxon>
        <taxon>Sordariomycetidae</taxon>
        <taxon>Sordariales</taxon>
        <taxon>Sordariales incertae sedis</taxon>
        <taxon>Remersonia</taxon>
    </lineage>
</organism>
<keyword evidence="3" id="KW-0732">Signal</keyword>
<dbReference type="EMBL" id="JAZGUE010000002">
    <property type="protein sequence ID" value="KAL2270125.1"/>
    <property type="molecule type" value="Genomic_DNA"/>
</dbReference>
<keyword evidence="5" id="KW-1185">Reference proteome</keyword>
<dbReference type="Proteomes" id="UP001600064">
    <property type="component" value="Unassembled WGS sequence"/>
</dbReference>
<keyword evidence="2" id="KW-1133">Transmembrane helix</keyword>
<evidence type="ECO:0000256" key="2">
    <source>
        <dbReference type="SAM" id="Phobius"/>
    </source>
</evidence>
<feature type="signal peptide" evidence="3">
    <location>
        <begin position="1"/>
        <end position="18"/>
    </location>
</feature>
<sequence length="214" mass="23511">MMIPLLLFVFLLAPGAQGQSDKRPKFFYPPRGSKFSYHMMDIVLVTYEAYSDEADFWIFCEPGKGEQVHRQSAPGRKATVPAVLNFTWDTACWFNVRTGPNGVDQANSAYFTVIPKVRENGNAVHGLDVPSLLSPSSAPTTTDNSGTETPQGTASGDDTRFRNGIGIGVAIGLVPCVMVVVWLWKCRPRKRAESGEQADVGGADRQTVHREEFL</sequence>
<gene>
    <name evidence="4" type="ORF">VTJ83DRAFT_2309</name>
</gene>
<proteinExistence type="predicted"/>
<evidence type="ECO:0000313" key="4">
    <source>
        <dbReference type="EMBL" id="KAL2270125.1"/>
    </source>
</evidence>
<feature type="compositionally biased region" description="Low complexity" evidence="1">
    <location>
        <begin position="130"/>
        <end position="142"/>
    </location>
</feature>
<evidence type="ECO:0008006" key="6">
    <source>
        <dbReference type="Google" id="ProtNLM"/>
    </source>
</evidence>
<feature type="region of interest" description="Disordered" evidence="1">
    <location>
        <begin position="128"/>
        <end position="159"/>
    </location>
</feature>
<feature type="region of interest" description="Disordered" evidence="1">
    <location>
        <begin position="193"/>
        <end position="214"/>
    </location>
</feature>